<dbReference type="Proteomes" id="UP000221837">
    <property type="component" value="Genome"/>
</dbReference>
<organism evidence="1 2">
    <name type="scientific">Serratia phage BF</name>
    <dbReference type="NCBI Taxonomy" id="1962671"/>
    <lineage>
        <taxon>Viruses</taxon>
        <taxon>Duplodnaviria</taxon>
        <taxon>Heunggongvirae</taxon>
        <taxon>Uroviricota</taxon>
        <taxon>Caudoviricetes</taxon>
        <taxon>Eneladusvirus</taxon>
        <taxon>Eneladusvirus BF</taxon>
    </lineage>
</organism>
<keyword evidence="2" id="KW-1185">Reference proteome</keyword>
<accession>A0A1S6UA99</accession>
<name>A0A1S6UA99_9CAUD</name>
<sequence length="89" mass="10682">MFSKYTKMKNCYPDKLYEILLKRFFFENYPSAMNVILHHASTYSDGKIVASIEFWFPNKLVFVNAHIFIDEEYHSINVFNTDKLLEFVE</sequence>
<reference evidence="1" key="1">
    <citation type="submission" date="2017-02" db="EMBL/GenBank/DDBJ databases">
        <title>Genome sequence of Serratia marcescens phage BF.</title>
        <authorList>
            <person name="Casey E."/>
            <person name="Fitzgerald B."/>
            <person name="Mahony J."/>
            <person name="Lugli G."/>
            <person name="Ventura M."/>
            <person name="van Sinderen D."/>
        </authorList>
    </citation>
    <scope>NUCLEOTIDE SEQUENCE [LARGE SCALE GENOMIC DNA]</scope>
</reference>
<gene>
    <name evidence="1" type="ORF">BF_0145</name>
</gene>
<protein>
    <submittedName>
        <fullName evidence="1">Uncharacterized protein</fullName>
    </submittedName>
</protein>
<proteinExistence type="predicted"/>
<dbReference type="EMBL" id="KY630187">
    <property type="protein sequence ID" value="AQW88670.1"/>
    <property type="molecule type" value="Genomic_DNA"/>
</dbReference>
<evidence type="ECO:0000313" key="2">
    <source>
        <dbReference type="Proteomes" id="UP000221837"/>
    </source>
</evidence>
<dbReference type="OrthoDB" id="34003at10239"/>
<evidence type="ECO:0000313" key="1">
    <source>
        <dbReference type="EMBL" id="AQW88670.1"/>
    </source>
</evidence>